<proteinExistence type="predicted"/>
<dbReference type="RefSeq" id="WP_343164434.1">
    <property type="nucleotide sequence ID" value="NZ_JBHRSV010000016.1"/>
</dbReference>
<organism evidence="1 2">
    <name type="scientific">Hyphobacterium vulgare</name>
    <dbReference type="NCBI Taxonomy" id="1736751"/>
    <lineage>
        <taxon>Bacteria</taxon>
        <taxon>Pseudomonadati</taxon>
        <taxon>Pseudomonadota</taxon>
        <taxon>Alphaproteobacteria</taxon>
        <taxon>Maricaulales</taxon>
        <taxon>Maricaulaceae</taxon>
        <taxon>Hyphobacterium</taxon>
    </lineage>
</organism>
<reference evidence="2" key="1">
    <citation type="journal article" date="2019" name="Int. J. Syst. Evol. Microbiol.">
        <title>The Global Catalogue of Microorganisms (GCM) 10K type strain sequencing project: providing services to taxonomists for standard genome sequencing and annotation.</title>
        <authorList>
            <consortium name="The Broad Institute Genomics Platform"/>
            <consortium name="The Broad Institute Genome Sequencing Center for Infectious Disease"/>
            <person name="Wu L."/>
            <person name="Ma J."/>
        </authorList>
    </citation>
    <scope>NUCLEOTIDE SEQUENCE [LARGE SCALE GENOMIC DNA]</scope>
    <source>
        <strain evidence="2">KCTC 52487</strain>
    </source>
</reference>
<dbReference type="InterPro" id="IPR053191">
    <property type="entry name" value="DcsG_Biosynth_Enzyme"/>
</dbReference>
<dbReference type="GO" id="GO:0016874">
    <property type="term" value="F:ligase activity"/>
    <property type="evidence" value="ECO:0007669"/>
    <property type="project" value="UniProtKB-KW"/>
</dbReference>
<gene>
    <name evidence="1" type="ORF">ACFOOR_08355</name>
</gene>
<sequence>MIRIAFLTASCMIEGTPGARSDAWEHTLEFAAIRPACEAAGIELVEAIWDDPGFDPAAFDAIVVGTCWDYMQQPETFLAALDRFAAVQPVLNPIETIRWNTDKGYLAELETGGIPTIPTLWADRADAAAVARAFAAFPESDRLVIKPRVGGGAWRQARVSRGEALPPADEMPPGACLIQPFLGAAEREGETTLLFFDRVFSHALVKRPKPGDYRTQSMYGATEAAVEPDGEALQTAAAALDAVEGELLYARVDLMRRDDGRYAVMELELIEPYYYPEQGPELGRLFAAGLKRLAG</sequence>
<dbReference type="PANTHER" id="PTHR39217:SF1">
    <property type="entry name" value="GLUTATHIONE SYNTHETASE"/>
    <property type="match status" value="1"/>
</dbReference>
<dbReference type="Gene3D" id="3.30.470.20">
    <property type="entry name" value="ATP-grasp fold, B domain"/>
    <property type="match status" value="1"/>
</dbReference>
<name>A0ABV6ZXB6_9PROT</name>
<dbReference type="EMBL" id="JBHRSV010000016">
    <property type="protein sequence ID" value="MFC2926116.1"/>
    <property type="molecule type" value="Genomic_DNA"/>
</dbReference>
<accession>A0ABV6ZXB6</accession>
<keyword evidence="2" id="KW-1185">Reference proteome</keyword>
<evidence type="ECO:0000313" key="1">
    <source>
        <dbReference type="EMBL" id="MFC2926116.1"/>
    </source>
</evidence>
<dbReference type="SUPFAM" id="SSF56059">
    <property type="entry name" value="Glutathione synthetase ATP-binding domain-like"/>
    <property type="match status" value="1"/>
</dbReference>
<dbReference type="Proteomes" id="UP001595379">
    <property type="component" value="Unassembled WGS sequence"/>
</dbReference>
<evidence type="ECO:0000313" key="2">
    <source>
        <dbReference type="Proteomes" id="UP001595379"/>
    </source>
</evidence>
<keyword evidence="1" id="KW-0436">Ligase</keyword>
<protein>
    <submittedName>
        <fullName evidence="1">RimK family alpha-L-glutamate ligase</fullName>
    </submittedName>
</protein>
<dbReference type="PANTHER" id="PTHR39217">
    <property type="match status" value="1"/>
</dbReference>
<comment type="caution">
    <text evidence="1">The sequence shown here is derived from an EMBL/GenBank/DDBJ whole genome shotgun (WGS) entry which is preliminary data.</text>
</comment>